<dbReference type="InterPro" id="IPR019775">
    <property type="entry name" value="WD40_repeat_CS"/>
</dbReference>
<evidence type="ECO:0000256" key="2">
    <source>
        <dbReference type="ARBA" id="ARBA00022490"/>
    </source>
</evidence>
<dbReference type="HAMAP" id="MF_03022">
    <property type="entry name" value="Katanin_p80_B1"/>
    <property type="match status" value="1"/>
</dbReference>
<dbReference type="FunFam" id="2.130.10.10:FF:000462">
    <property type="entry name" value="Katanin p80 WD40 repeat-containing subunit B1"/>
    <property type="match status" value="1"/>
</dbReference>
<reference evidence="11" key="1">
    <citation type="submission" date="2020-11" db="EMBL/GenBank/DDBJ databases">
        <authorList>
            <person name="Tran Van P."/>
        </authorList>
    </citation>
    <scope>NUCLEOTIDE SEQUENCE</scope>
</reference>
<evidence type="ECO:0000256" key="7">
    <source>
        <dbReference type="HAMAP-Rule" id="MF_03022"/>
    </source>
</evidence>
<feature type="repeat" description="WD" evidence="8">
    <location>
        <begin position="173"/>
        <end position="214"/>
    </location>
</feature>
<comment type="similarity">
    <text evidence="7">Belongs to the WD repeat KATNB1 family.</text>
</comment>
<proteinExistence type="inferred from homology"/>
<keyword evidence="7" id="KW-0498">Mitosis</keyword>
<dbReference type="GO" id="GO:0007019">
    <property type="term" value="P:microtubule depolymerization"/>
    <property type="evidence" value="ECO:0007669"/>
    <property type="project" value="TreeGrafter"/>
</dbReference>
<dbReference type="InterPro" id="IPR001680">
    <property type="entry name" value="WD40_rpt"/>
</dbReference>
<keyword evidence="2 7" id="KW-0963">Cytoplasm</keyword>
<feature type="repeat" description="WD" evidence="8">
    <location>
        <begin position="47"/>
        <end position="88"/>
    </location>
</feature>
<comment type="function">
    <text evidence="7">Participates in a complex which severs microtubules in an ATP-dependent manner. May act to target the enzymatic subunit of this complex to sites of action such as the centrosome. Microtubule severing may promote rapid reorganization of cellular microtubule arrays and the release of microtubules from the centrosome following nucleation.</text>
</comment>
<dbReference type="OrthoDB" id="10251605at2759"/>
<keyword evidence="5" id="KW-0677">Repeat</keyword>
<evidence type="ECO:0000313" key="12">
    <source>
        <dbReference type="Proteomes" id="UP000677054"/>
    </source>
</evidence>
<dbReference type="GO" id="GO:0051013">
    <property type="term" value="P:microtubule severing"/>
    <property type="evidence" value="ECO:0007669"/>
    <property type="project" value="UniProtKB-UniRule"/>
</dbReference>
<dbReference type="EMBL" id="CAJPEV010000049">
    <property type="protein sequence ID" value="CAG0879629.1"/>
    <property type="molecule type" value="Genomic_DNA"/>
</dbReference>
<feature type="compositionally biased region" description="Acidic residues" evidence="9">
    <location>
        <begin position="345"/>
        <end position="358"/>
    </location>
</feature>
<dbReference type="GO" id="GO:0005813">
    <property type="term" value="C:centrosome"/>
    <property type="evidence" value="ECO:0007669"/>
    <property type="project" value="UniProtKB-SubCell"/>
</dbReference>
<dbReference type="AlphaFoldDB" id="A0A7R8ZZW0"/>
<keyword evidence="7" id="KW-0132">Cell division</keyword>
<dbReference type="Pfam" id="PF25173">
    <property type="entry name" value="Beta-prop_WDR3_1st"/>
    <property type="match status" value="1"/>
</dbReference>
<evidence type="ECO:0000256" key="9">
    <source>
        <dbReference type="SAM" id="MobiDB-lite"/>
    </source>
</evidence>
<feature type="repeat" description="WD" evidence="8">
    <location>
        <begin position="89"/>
        <end position="130"/>
    </location>
</feature>
<keyword evidence="4 7" id="KW-0493">Microtubule</keyword>
<sequence>MKEFAAHTASVNCLALGHKSGRVLVTGGDDKKVNLWAVGKPNCIMSLSGHSTPVECVRFGPSEELVCAGSLSGAMKIWNLEAAKIVRTLNGHKANIRCIDFHPYGDFLASGSLDTNIKLWDIRRKGCIYTYHGHTMTVNSLKFSPDGQWIASAGEDTTVKLWDLRAGKLLKEFSGHTASVSSVEFHPDELLLASGGNDRKVHFWDLESLNLVSSTEADCAAIRCIYFDPEGKRLFAGSQGVLKVYGWEPGRTYDTLIMGWGNVHDIATAQKQLIGASFHMTNVSLYVVDLKRVHPVAGEAMISTIVCNNPKTFSHSHLRKSFNREKNCSTTGGNSANSNFKMQLEDSDTVTTDPEDDTSSAADIRDEDYVSIFQPRSRDLRRTPPPQPEPFLAPPEDDIIGEMPPVPIKVKEMTPRESGPGRPGREGIGAPVKPPRGPDHISRRDSLPAGAPDDRGSKPNINSLNSYSIKEIPSRLRRGDTGIERPSVVHTNPKTLSSVPISKERVDFIPFQTEQPSGLNIEEFLPRKMAGLSVGSLLPSDVGLSEAEVISTLCRSHKSMLTILTGRLRQHQIVHSIWSSKDPKHCVKHEGELMFLSLMFTCLQHAIDSAVAMRDPSIVVDLLSILNLRPSMWNLDLCVALLPSLQELLESKFELHMTTGCNALKVILKNFASVIKTNISVPVHTVGVDISREERYGKCMECYNQLLSIRAFILKRQTLQGKLGHLFRELHLLMQSLD</sequence>
<dbReference type="GO" id="GO:0000922">
    <property type="term" value="C:spindle pole"/>
    <property type="evidence" value="ECO:0007669"/>
    <property type="project" value="UniProtKB-SubCell"/>
</dbReference>
<dbReference type="GO" id="GO:0005737">
    <property type="term" value="C:cytoplasm"/>
    <property type="evidence" value="ECO:0007669"/>
    <property type="project" value="UniProtKB-SubCell"/>
</dbReference>
<dbReference type="GO" id="GO:0008017">
    <property type="term" value="F:microtubule binding"/>
    <property type="evidence" value="ECO:0007669"/>
    <property type="project" value="UniProtKB-UniRule"/>
</dbReference>
<keyword evidence="7" id="KW-0131">Cell cycle</keyword>
<dbReference type="PROSITE" id="PS50082">
    <property type="entry name" value="WD_REPEATS_2"/>
    <property type="match status" value="5"/>
</dbReference>
<comment type="subunit">
    <text evidence="7">Interacts with KATNA1. This interaction enhances the microtubule binding and severing activity of KATNA1 and also targets this activity to the centrosome.</text>
</comment>
<dbReference type="CDD" id="cd00200">
    <property type="entry name" value="WD40"/>
    <property type="match status" value="1"/>
</dbReference>
<feature type="repeat" description="WD" evidence="8">
    <location>
        <begin position="131"/>
        <end position="172"/>
    </location>
</feature>
<evidence type="ECO:0000259" key="10">
    <source>
        <dbReference type="Pfam" id="PF13925"/>
    </source>
</evidence>
<dbReference type="GO" id="GO:0005874">
    <property type="term" value="C:microtubule"/>
    <property type="evidence" value="ECO:0007669"/>
    <property type="project" value="UniProtKB-KW"/>
</dbReference>
<dbReference type="PANTHER" id="PTHR19845:SF0">
    <property type="entry name" value="KATANIN P80 WD40 REPEAT-CONTAINING SUBUNIT B1"/>
    <property type="match status" value="1"/>
</dbReference>
<dbReference type="SUPFAM" id="SSF50978">
    <property type="entry name" value="WD40 repeat-like"/>
    <property type="match status" value="1"/>
</dbReference>
<keyword evidence="3 8" id="KW-0853">WD repeat</keyword>
<dbReference type="InterPro" id="IPR036322">
    <property type="entry name" value="WD40_repeat_dom_sf"/>
</dbReference>
<feature type="repeat" description="WD" evidence="8">
    <location>
        <begin position="4"/>
        <end position="46"/>
    </location>
</feature>
<accession>A0A7R8ZZW0</accession>
<protein>
    <recommendedName>
        <fullName evidence="7">Katanin p80 WD40 repeat-containing subunit B1</fullName>
        <shortName evidence="7">Katanin p80 subunit B1</shortName>
    </recommendedName>
    <alternativeName>
        <fullName evidence="7">p80 katanin</fullName>
    </alternativeName>
</protein>
<dbReference type="InterPro" id="IPR015943">
    <property type="entry name" value="WD40/YVTN_repeat-like_dom_sf"/>
</dbReference>
<evidence type="ECO:0000256" key="8">
    <source>
        <dbReference type="PROSITE-ProRule" id="PRU00221"/>
    </source>
</evidence>
<dbReference type="PROSITE" id="PS00678">
    <property type="entry name" value="WD_REPEATS_1"/>
    <property type="match status" value="3"/>
</dbReference>
<evidence type="ECO:0000313" key="11">
    <source>
        <dbReference type="EMBL" id="CAD7240669.1"/>
    </source>
</evidence>
<dbReference type="PROSITE" id="PS50294">
    <property type="entry name" value="WD_REPEATS_REGION"/>
    <property type="match status" value="5"/>
</dbReference>
<organism evidence="11">
    <name type="scientific">Darwinula stevensoni</name>
    <dbReference type="NCBI Taxonomy" id="69355"/>
    <lineage>
        <taxon>Eukaryota</taxon>
        <taxon>Metazoa</taxon>
        <taxon>Ecdysozoa</taxon>
        <taxon>Arthropoda</taxon>
        <taxon>Crustacea</taxon>
        <taxon>Oligostraca</taxon>
        <taxon>Ostracoda</taxon>
        <taxon>Podocopa</taxon>
        <taxon>Podocopida</taxon>
        <taxon>Darwinulocopina</taxon>
        <taxon>Darwinuloidea</taxon>
        <taxon>Darwinulidae</taxon>
        <taxon>Darwinula</taxon>
    </lineage>
</organism>
<feature type="compositionally biased region" description="Polar residues" evidence="9">
    <location>
        <begin position="328"/>
        <end position="341"/>
    </location>
</feature>
<feature type="compositionally biased region" description="Pro residues" evidence="9">
    <location>
        <begin position="383"/>
        <end position="393"/>
    </location>
</feature>
<evidence type="ECO:0000256" key="3">
    <source>
        <dbReference type="ARBA" id="ARBA00022574"/>
    </source>
</evidence>
<dbReference type="InterPro" id="IPR020472">
    <property type="entry name" value="WD40_PAC1"/>
</dbReference>
<gene>
    <name evidence="7" type="primary">KATNB1</name>
    <name evidence="11" type="ORF">DSTB1V02_LOCUS682</name>
</gene>
<dbReference type="PANTHER" id="PTHR19845">
    <property type="entry name" value="KATANIN P80 SUBUNIT"/>
    <property type="match status" value="1"/>
</dbReference>
<dbReference type="SMART" id="SM00320">
    <property type="entry name" value="WD40"/>
    <property type="match status" value="6"/>
</dbReference>
<dbReference type="GO" id="GO:0008352">
    <property type="term" value="C:katanin complex"/>
    <property type="evidence" value="ECO:0007669"/>
    <property type="project" value="InterPro"/>
</dbReference>
<evidence type="ECO:0000256" key="6">
    <source>
        <dbReference type="ARBA" id="ARBA00023212"/>
    </source>
</evidence>
<comment type="subcellular location">
    <subcellularLocation>
        <location evidence="1 7">Cytoplasm</location>
        <location evidence="1 7">Cytoskeleton</location>
    </subcellularLocation>
    <subcellularLocation>
        <location evidence="7">Cytoplasm</location>
    </subcellularLocation>
    <subcellularLocation>
        <location evidence="7">Cytoplasm</location>
        <location evidence="7">Cytoskeleton</location>
        <location evidence="7">Microtubule organizing center</location>
        <location evidence="7">Centrosome</location>
    </subcellularLocation>
    <subcellularLocation>
        <location evidence="7">Cytoplasm</location>
        <location evidence="7">Cytoskeleton</location>
        <location evidence="7">Spindle pole</location>
    </subcellularLocation>
    <subcellularLocation>
        <location evidence="7">Cytoplasm</location>
        <location evidence="7">Cytoskeleton</location>
        <location evidence="7">Spindle</location>
    </subcellularLocation>
    <text evidence="7">Predominantly cytoplasmic. Localized to the interphase centrosome and mitotic spindle poles.</text>
</comment>
<dbReference type="EMBL" id="LR899566">
    <property type="protein sequence ID" value="CAD7240669.1"/>
    <property type="molecule type" value="Genomic_DNA"/>
</dbReference>
<keyword evidence="12" id="KW-1185">Reference proteome</keyword>
<dbReference type="InterPro" id="IPR028021">
    <property type="entry name" value="Katanin_C-terminal"/>
</dbReference>
<feature type="domain" description="Katanin p80 subunit C-terminal" evidence="10">
    <location>
        <begin position="604"/>
        <end position="734"/>
    </location>
</feature>
<evidence type="ECO:0000256" key="1">
    <source>
        <dbReference type="ARBA" id="ARBA00004245"/>
    </source>
</evidence>
<evidence type="ECO:0000256" key="4">
    <source>
        <dbReference type="ARBA" id="ARBA00022701"/>
    </source>
</evidence>
<name>A0A7R8ZZW0_9CRUS</name>
<dbReference type="PRINTS" id="PR00320">
    <property type="entry name" value="GPROTEINBRPT"/>
</dbReference>
<feature type="region of interest" description="Disordered" evidence="9">
    <location>
        <begin position="324"/>
        <end position="464"/>
    </location>
</feature>
<dbReference type="GO" id="GO:0051301">
    <property type="term" value="P:cell division"/>
    <property type="evidence" value="ECO:0007669"/>
    <property type="project" value="UniProtKB-KW"/>
</dbReference>
<dbReference type="Pfam" id="PF13925">
    <property type="entry name" value="Katanin_con80"/>
    <property type="match status" value="1"/>
</dbReference>
<evidence type="ECO:0000256" key="5">
    <source>
        <dbReference type="ARBA" id="ARBA00022737"/>
    </source>
</evidence>
<dbReference type="Gene3D" id="2.130.10.10">
    <property type="entry name" value="YVTN repeat-like/Quinoprotein amine dehydrogenase"/>
    <property type="match status" value="1"/>
</dbReference>
<keyword evidence="6 7" id="KW-0206">Cytoskeleton</keyword>
<dbReference type="Proteomes" id="UP000677054">
    <property type="component" value="Unassembled WGS sequence"/>
</dbReference>
<dbReference type="InterPro" id="IPR026962">
    <property type="entry name" value="KTNB1"/>
</dbReference>
<feature type="compositionally biased region" description="Basic and acidic residues" evidence="9">
    <location>
        <begin position="436"/>
        <end position="457"/>
    </location>
</feature>